<dbReference type="Proteomes" id="UP001154282">
    <property type="component" value="Unassembled WGS sequence"/>
</dbReference>
<evidence type="ECO:0000313" key="2">
    <source>
        <dbReference type="EMBL" id="CAI0556979.1"/>
    </source>
</evidence>
<keyword evidence="3" id="KW-1185">Reference proteome</keyword>
<protein>
    <submittedName>
        <fullName evidence="2">Uncharacterized protein</fullName>
    </submittedName>
</protein>
<name>A0AAV0RH49_9ROSI</name>
<feature type="region of interest" description="Disordered" evidence="1">
    <location>
        <begin position="1"/>
        <end position="25"/>
    </location>
</feature>
<sequence>MLEKTEIVATREKKTRNKQQDTSREVQSYPEFRKFNYELCLERNPFILQEEENIAKYA</sequence>
<gene>
    <name evidence="2" type="ORF">LITE_LOCUS48170</name>
</gene>
<proteinExistence type="predicted"/>
<evidence type="ECO:0000313" key="3">
    <source>
        <dbReference type="Proteomes" id="UP001154282"/>
    </source>
</evidence>
<dbReference type="AlphaFoldDB" id="A0AAV0RH49"/>
<accession>A0AAV0RH49</accession>
<reference evidence="2" key="1">
    <citation type="submission" date="2022-08" db="EMBL/GenBank/DDBJ databases">
        <authorList>
            <person name="Gutierrez-Valencia J."/>
        </authorList>
    </citation>
    <scope>NUCLEOTIDE SEQUENCE</scope>
</reference>
<comment type="caution">
    <text evidence="2">The sequence shown here is derived from an EMBL/GenBank/DDBJ whole genome shotgun (WGS) entry which is preliminary data.</text>
</comment>
<organism evidence="2 3">
    <name type="scientific">Linum tenue</name>
    <dbReference type="NCBI Taxonomy" id="586396"/>
    <lineage>
        <taxon>Eukaryota</taxon>
        <taxon>Viridiplantae</taxon>
        <taxon>Streptophyta</taxon>
        <taxon>Embryophyta</taxon>
        <taxon>Tracheophyta</taxon>
        <taxon>Spermatophyta</taxon>
        <taxon>Magnoliopsida</taxon>
        <taxon>eudicotyledons</taxon>
        <taxon>Gunneridae</taxon>
        <taxon>Pentapetalae</taxon>
        <taxon>rosids</taxon>
        <taxon>fabids</taxon>
        <taxon>Malpighiales</taxon>
        <taxon>Linaceae</taxon>
        <taxon>Linum</taxon>
    </lineage>
</organism>
<evidence type="ECO:0000256" key="1">
    <source>
        <dbReference type="SAM" id="MobiDB-lite"/>
    </source>
</evidence>
<dbReference type="EMBL" id="CAMGYJ010000011">
    <property type="protein sequence ID" value="CAI0556979.1"/>
    <property type="molecule type" value="Genomic_DNA"/>
</dbReference>
<feature type="compositionally biased region" description="Basic and acidic residues" evidence="1">
    <location>
        <begin position="1"/>
        <end position="24"/>
    </location>
</feature>